<feature type="compositionally biased region" description="Polar residues" evidence="1">
    <location>
        <begin position="689"/>
        <end position="698"/>
    </location>
</feature>
<evidence type="ECO:0000313" key="3">
    <source>
        <dbReference type="Proteomes" id="UP001055172"/>
    </source>
</evidence>
<feature type="compositionally biased region" description="Polar residues" evidence="1">
    <location>
        <begin position="607"/>
        <end position="618"/>
    </location>
</feature>
<dbReference type="EMBL" id="BPPX01000036">
    <property type="protein sequence ID" value="GJC88840.1"/>
    <property type="molecule type" value="Genomic_DNA"/>
</dbReference>
<dbReference type="AlphaFoldDB" id="A0AA37LX81"/>
<keyword evidence="3" id="KW-1185">Reference proteome</keyword>
<evidence type="ECO:0008006" key="4">
    <source>
        <dbReference type="Google" id="ProtNLM"/>
    </source>
</evidence>
<feature type="region of interest" description="Disordered" evidence="1">
    <location>
        <begin position="607"/>
        <end position="647"/>
    </location>
</feature>
<dbReference type="InterPro" id="IPR022025">
    <property type="entry name" value="Amidoligase_2"/>
</dbReference>
<name>A0AA37LX81_9PEZI</name>
<reference evidence="2 3" key="1">
    <citation type="submission" date="2021-07" db="EMBL/GenBank/DDBJ databases">
        <title>Genome data of Colletotrichum spaethianum.</title>
        <authorList>
            <person name="Utami Y.D."/>
            <person name="Hiruma K."/>
        </authorList>
    </citation>
    <scope>NUCLEOTIDE SEQUENCE [LARGE SCALE GENOMIC DNA]</scope>
    <source>
        <strain evidence="2 3">MAFF 242679</strain>
    </source>
</reference>
<dbReference type="PANTHER" id="PTHR36847:SF1">
    <property type="entry name" value="AMIDOLIGASE ENZYME"/>
    <property type="match status" value="1"/>
</dbReference>
<feature type="region of interest" description="Disordered" evidence="1">
    <location>
        <begin position="742"/>
        <end position="764"/>
    </location>
</feature>
<gene>
    <name evidence="2" type="ORF">ColLi_11678</name>
</gene>
<dbReference type="PANTHER" id="PTHR36847">
    <property type="entry name" value="AMIDOLIGASE ENZYME"/>
    <property type="match status" value="1"/>
</dbReference>
<protein>
    <recommendedName>
        <fullName evidence="4">Amidoligase enzyme</fullName>
    </recommendedName>
</protein>
<comment type="caution">
    <text evidence="2">The sequence shown here is derived from an EMBL/GenBank/DDBJ whole genome shotgun (WGS) entry which is preliminary data.</text>
</comment>
<organism evidence="2 3">
    <name type="scientific">Colletotrichum liriopes</name>
    <dbReference type="NCBI Taxonomy" id="708192"/>
    <lineage>
        <taxon>Eukaryota</taxon>
        <taxon>Fungi</taxon>
        <taxon>Dikarya</taxon>
        <taxon>Ascomycota</taxon>
        <taxon>Pezizomycotina</taxon>
        <taxon>Sordariomycetes</taxon>
        <taxon>Hypocreomycetidae</taxon>
        <taxon>Glomerellales</taxon>
        <taxon>Glomerellaceae</taxon>
        <taxon>Colletotrichum</taxon>
        <taxon>Colletotrichum spaethianum species complex</taxon>
    </lineage>
</organism>
<dbReference type="Pfam" id="PF12224">
    <property type="entry name" value="Amidoligase_2"/>
    <property type="match status" value="1"/>
</dbReference>
<feature type="region of interest" description="Disordered" evidence="1">
    <location>
        <begin position="365"/>
        <end position="384"/>
    </location>
</feature>
<proteinExistence type="predicted"/>
<feature type="region of interest" description="Disordered" evidence="1">
    <location>
        <begin position="689"/>
        <end position="718"/>
    </location>
</feature>
<dbReference type="Proteomes" id="UP001055172">
    <property type="component" value="Unassembled WGS sequence"/>
</dbReference>
<feature type="compositionally biased region" description="Acidic residues" evidence="1">
    <location>
        <begin position="753"/>
        <end position="764"/>
    </location>
</feature>
<evidence type="ECO:0000313" key="2">
    <source>
        <dbReference type="EMBL" id="GJC88840.1"/>
    </source>
</evidence>
<sequence length="764" mass="85189">MSGPKKPTTPPRVSFGIELEFFVAFILEGEPDPDVDIKDQLQPLITVPVDWERTAAHGRRSGIPGRIYEPKMEYVYGRIKRALADAGLPVMGDEEKYGEPSSAQAVHGEKVMSSFRVVEDVSLKADHVDGYRWQRVELNSPAMYDMKLSYDMLRVAVSVVTTSFRCRVNPSCGFHVHVGAGPTQRIDARTLRQFAAVLWAADPVISRLHPPWRSATAYSQSARVNEITDLGKGRGPADVMVEKLTAQDGNSAKRGGWYAASSSVRHTAEVDPTELKKAKVLGRDRRLGESLDVDVNPEAMSHEIELDHEDDLALLQTEPWQHQQYIPEARETKPSAGDDSERFGFPPFTYQAPVAMPRNYRNPTSDVFAPPRPRPPPIARRYPRVPGTMRRDVRDDVIFLDEYLMSAGGAVEDPGRKVPPARWDVMSGVRDLLGADLTVAQIGELMRHKWFPKHINYKFDAYSLYSVNAQGPRGDVASERTGDCYTTKMNTIEFREATGSLDMEWIVTWARICCRLLEWSRDAAPAEFLCVIRLLAWAQEEEGAQYDVIDFLIDLGLLTEARFCEERLQKGDAAWWECLNLGRPEGTSGPWSSWPEPDDDDNYPWSQGANSGATWQGVTGNGWAEDETFGVGDHSNEGRYQGIAGGGWAEGEYQFGETWDDDEDEELQPPYDMDKLQEPFELDALETQIPQRGSSSITSDEAAASGGGDGRVAQGFVKEWDTGSELELELELEFESGCSWVGKGSPEKKAVTEEDGFEIVDAEG</sequence>
<accession>A0AA37LX81</accession>
<evidence type="ECO:0000256" key="1">
    <source>
        <dbReference type="SAM" id="MobiDB-lite"/>
    </source>
</evidence>